<dbReference type="AlphaFoldDB" id="A0A1D1V4W7"/>
<gene>
    <name evidence="1" type="primary">RvY_05695-1</name>
    <name evidence="1" type="synonym">RvY_05695.1</name>
    <name evidence="1" type="ORF">RvY_05695</name>
</gene>
<sequence length="98" mass="10857">MTKGLARVQAAVESMIVVEKIVKADNLTEGEWRVLEGVVTFLRKFKLVRIASDAKGLTIPLCDSAGRTRARIDLCTRTRCLGHCMIDVARRTGTPYAH</sequence>
<dbReference type="Proteomes" id="UP000186922">
    <property type="component" value="Unassembled WGS sequence"/>
</dbReference>
<proteinExistence type="predicted"/>
<protein>
    <submittedName>
        <fullName evidence="1">Uncharacterized protein</fullName>
    </submittedName>
</protein>
<organism evidence="1 2">
    <name type="scientific">Ramazzottius varieornatus</name>
    <name type="common">Water bear</name>
    <name type="synonym">Tardigrade</name>
    <dbReference type="NCBI Taxonomy" id="947166"/>
    <lineage>
        <taxon>Eukaryota</taxon>
        <taxon>Metazoa</taxon>
        <taxon>Ecdysozoa</taxon>
        <taxon>Tardigrada</taxon>
        <taxon>Eutardigrada</taxon>
        <taxon>Parachela</taxon>
        <taxon>Hypsibioidea</taxon>
        <taxon>Ramazzottiidae</taxon>
        <taxon>Ramazzottius</taxon>
    </lineage>
</organism>
<dbReference type="EMBL" id="BDGG01000002">
    <property type="protein sequence ID" value="GAU93813.1"/>
    <property type="molecule type" value="Genomic_DNA"/>
</dbReference>
<reference evidence="1 2" key="1">
    <citation type="journal article" date="2016" name="Nat. Commun.">
        <title>Extremotolerant tardigrade genome and improved radiotolerance of human cultured cells by tardigrade-unique protein.</title>
        <authorList>
            <person name="Hashimoto T."/>
            <person name="Horikawa D.D."/>
            <person name="Saito Y."/>
            <person name="Kuwahara H."/>
            <person name="Kozuka-Hata H."/>
            <person name="Shin-I T."/>
            <person name="Minakuchi Y."/>
            <person name="Ohishi K."/>
            <person name="Motoyama A."/>
            <person name="Aizu T."/>
            <person name="Enomoto A."/>
            <person name="Kondo K."/>
            <person name="Tanaka S."/>
            <person name="Hara Y."/>
            <person name="Koshikawa S."/>
            <person name="Sagara H."/>
            <person name="Miura T."/>
            <person name="Yokobori S."/>
            <person name="Miyagawa K."/>
            <person name="Suzuki Y."/>
            <person name="Kubo T."/>
            <person name="Oyama M."/>
            <person name="Kohara Y."/>
            <person name="Fujiyama A."/>
            <person name="Arakawa K."/>
            <person name="Katayama T."/>
            <person name="Toyoda A."/>
            <person name="Kunieda T."/>
        </authorList>
    </citation>
    <scope>NUCLEOTIDE SEQUENCE [LARGE SCALE GENOMIC DNA]</scope>
    <source>
        <strain evidence="1 2">YOKOZUNA-1</strain>
    </source>
</reference>
<evidence type="ECO:0000313" key="1">
    <source>
        <dbReference type="EMBL" id="GAU93813.1"/>
    </source>
</evidence>
<dbReference type="OrthoDB" id="1607513at2759"/>
<comment type="caution">
    <text evidence="1">The sequence shown here is derived from an EMBL/GenBank/DDBJ whole genome shotgun (WGS) entry which is preliminary data.</text>
</comment>
<evidence type="ECO:0000313" key="2">
    <source>
        <dbReference type="Proteomes" id="UP000186922"/>
    </source>
</evidence>
<accession>A0A1D1V4W7</accession>
<keyword evidence="2" id="KW-1185">Reference proteome</keyword>
<name>A0A1D1V4W7_RAMVA</name>